<dbReference type="GO" id="GO:0006412">
    <property type="term" value="P:translation"/>
    <property type="evidence" value="ECO:0007669"/>
    <property type="project" value="UniProtKB-UniRule"/>
</dbReference>
<dbReference type="EMBL" id="CP033897">
    <property type="protein sequence ID" value="AZA11266.1"/>
    <property type="molecule type" value="Genomic_DNA"/>
</dbReference>
<dbReference type="Proteomes" id="UP000271587">
    <property type="component" value="Chromosome"/>
</dbReference>
<keyword evidence="1" id="KW-0547">Nucleotide-binding</keyword>
<dbReference type="GO" id="GO:0006450">
    <property type="term" value="P:regulation of translational fidelity"/>
    <property type="evidence" value="ECO:0007669"/>
    <property type="project" value="InterPro"/>
</dbReference>
<keyword evidence="1" id="KW-0648">Protein biosynthesis</keyword>
<sequence length="139" mass="15456">MVKKNPHHPSQLCVQYYRGITLATARSGGMSIENDQKDQPVPEITRDEVAHLAKLARLALTDEELDHFAEQIDGIIGSVSDVQKVAAQGVEPMSHPHAIHTSMRADEVEQLLTQEQALDQAPKVEQDRFEVPQILGEQD</sequence>
<gene>
    <name evidence="1 3" type="primary">gatC</name>
    <name evidence="3" type="ORF">CGERO_04750</name>
</gene>
<keyword evidence="1" id="KW-0067">ATP-binding</keyword>
<dbReference type="EC" id="6.3.5.-" evidence="1"/>
<reference evidence="3 4" key="1">
    <citation type="submission" date="2018-11" db="EMBL/GenBank/DDBJ databases">
        <authorList>
            <person name="Kleinhagauer T."/>
            <person name="Glaeser S.P."/>
            <person name="Spergser J."/>
            <person name="Ruckert C."/>
            <person name="Kaempfer P."/>
            <person name="Busse H.-J."/>
        </authorList>
    </citation>
    <scope>NUCLEOTIDE SEQUENCE [LARGE SCALE GENOMIC DNA]</scope>
    <source>
        <strain evidence="3 4">W8</strain>
    </source>
</reference>
<feature type="region of interest" description="Disordered" evidence="2">
    <location>
        <begin position="118"/>
        <end position="139"/>
    </location>
</feature>
<evidence type="ECO:0000256" key="2">
    <source>
        <dbReference type="SAM" id="MobiDB-lite"/>
    </source>
</evidence>
<dbReference type="InterPro" id="IPR003837">
    <property type="entry name" value="GatC"/>
</dbReference>
<dbReference type="GO" id="GO:0050566">
    <property type="term" value="F:asparaginyl-tRNA synthase (glutamine-hydrolyzing) activity"/>
    <property type="evidence" value="ECO:0007669"/>
    <property type="project" value="RHEA"/>
</dbReference>
<dbReference type="GO" id="GO:0016740">
    <property type="term" value="F:transferase activity"/>
    <property type="evidence" value="ECO:0007669"/>
    <property type="project" value="UniProtKB-KW"/>
</dbReference>
<dbReference type="Gene3D" id="1.10.20.60">
    <property type="entry name" value="Glu-tRNAGln amidotransferase C subunit, N-terminal domain"/>
    <property type="match status" value="1"/>
</dbReference>
<dbReference type="PANTHER" id="PTHR15004">
    <property type="entry name" value="GLUTAMYL-TRNA(GLN) AMIDOTRANSFERASE SUBUNIT C, MITOCHONDRIAL"/>
    <property type="match status" value="1"/>
</dbReference>
<accession>A0A3G6J016</accession>
<dbReference type="HAMAP" id="MF_00122">
    <property type="entry name" value="GatC"/>
    <property type="match status" value="1"/>
</dbReference>
<protein>
    <recommendedName>
        <fullName evidence="1">Aspartyl/glutamyl-tRNA(Asn/Gln) amidotransferase subunit C</fullName>
        <shortName evidence="1">Asp/Glu-ADT subunit C</shortName>
        <ecNumber evidence="1">6.3.5.-</ecNumber>
    </recommendedName>
</protein>
<name>A0A3G6J016_9CORY</name>
<comment type="catalytic activity">
    <reaction evidence="1">
        <text>L-aspartyl-tRNA(Asn) + L-glutamine + ATP + H2O = L-asparaginyl-tRNA(Asn) + L-glutamate + ADP + phosphate + 2 H(+)</text>
        <dbReference type="Rhea" id="RHEA:14513"/>
        <dbReference type="Rhea" id="RHEA-COMP:9674"/>
        <dbReference type="Rhea" id="RHEA-COMP:9677"/>
        <dbReference type="ChEBI" id="CHEBI:15377"/>
        <dbReference type="ChEBI" id="CHEBI:15378"/>
        <dbReference type="ChEBI" id="CHEBI:29985"/>
        <dbReference type="ChEBI" id="CHEBI:30616"/>
        <dbReference type="ChEBI" id="CHEBI:43474"/>
        <dbReference type="ChEBI" id="CHEBI:58359"/>
        <dbReference type="ChEBI" id="CHEBI:78515"/>
        <dbReference type="ChEBI" id="CHEBI:78516"/>
        <dbReference type="ChEBI" id="CHEBI:456216"/>
    </reaction>
</comment>
<comment type="similarity">
    <text evidence="1">Belongs to the GatC family.</text>
</comment>
<organism evidence="3 4">
    <name type="scientific">Corynebacterium gerontici</name>
    <dbReference type="NCBI Taxonomy" id="2079234"/>
    <lineage>
        <taxon>Bacteria</taxon>
        <taxon>Bacillati</taxon>
        <taxon>Actinomycetota</taxon>
        <taxon>Actinomycetes</taxon>
        <taxon>Mycobacteriales</taxon>
        <taxon>Corynebacteriaceae</taxon>
        <taxon>Corynebacterium</taxon>
    </lineage>
</organism>
<proteinExistence type="inferred from homology"/>
<dbReference type="SUPFAM" id="SSF141000">
    <property type="entry name" value="Glu-tRNAGln amidotransferase C subunit"/>
    <property type="match status" value="1"/>
</dbReference>
<dbReference type="KEGG" id="cgk:CGERO_04750"/>
<dbReference type="GO" id="GO:0070681">
    <property type="term" value="P:glutaminyl-tRNAGln biosynthesis via transamidation"/>
    <property type="evidence" value="ECO:0007669"/>
    <property type="project" value="TreeGrafter"/>
</dbReference>
<comment type="subunit">
    <text evidence="1">Heterotrimer of A, B and C subunits.</text>
</comment>
<dbReference type="GO" id="GO:0005524">
    <property type="term" value="F:ATP binding"/>
    <property type="evidence" value="ECO:0007669"/>
    <property type="project" value="UniProtKB-KW"/>
</dbReference>
<dbReference type="Pfam" id="PF02686">
    <property type="entry name" value="GatC"/>
    <property type="match status" value="1"/>
</dbReference>
<evidence type="ECO:0000313" key="4">
    <source>
        <dbReference type="Proteomes" id="UP000271587"/>
    </source>
</evidence>
<dbReference type="AlphaFoldDB" id="A0A3G6J016"/>
<keyword evidence="3" id="KW-0808">Transferase</keyword>
<evidence type="ECO:0000256" key="1">
    <source>
        <dbReference type="HAMAP-Rule" id="MF_00122"/>
    </source>
</evidence>
<evidence type="ECO:0000313" key="3">
    <source>
        <dbReference type="EMBL" id="AZA11266.1"/>
    </source>
</evidence>
<comment type="catalytic activity">
    <reaction evidence="1">
        <text>L-glutamyl-tRNA(Gln) + L-glutamine + ATP + H2O = L-glutaminyl-tRNA(Gln) + L-glutamate + ADP + phosphate + H(+)</text>
        <dbReference type="Rhea" id="RHEA:17521"/>
        <dbReference type="Rhea" id="RHEA-COMP:9681"/>
        <dbReference type="Rhea" id="RHEA-COMP:9684"/>
        <dbReference type="ChEBI" id="CHEBI:15377"/>
        <dbReference type="ChEBI" id="CHEBI:15378"/>
        <dbReference type="ChEBI" id="CHEBI:29985"/>
        <dbReference type="ChEBI" id="CHEBI:30616"/>
        <dbReference type="ChEBI" id="CHEBI:43474"/>
        <dbReference type="ChEBI" id="CHEBI:58359"/>
        <dbReference type="ChEBI" id="CHEBI:78520"/>
        <dbReference type="ChEBI" id="CHEBI:78521"/>
        <dbReference type="ChEBI" id="CHEBI:456216"/>
    </reaction>
</comment>
<dbReference type="GO" id="GO:0050567">
    <property type="term" value="F:glutaminyl-tRNA synthase (glutamine-hydrolyzing) activity"/>
    <property type="evidence" value="ECO:0007669"/>
    <property type="project" value="UniProtKB-UniRule"/>
</dbReference>
<comment type="function">
    <text evidence="1">Allows the formation of correctly charged Asn-tRNA(Asn) or Gln-tRNA(Gln) through the transamidation of misacylated Asp-tRNA(Asn) or Glu-tRNA(Gln) in organisms which lack either or both of asparaginyl-tRNA or glutaminyl-tRNA synthetases. The reaction takes place in the presence of glutamine and ATP through an activated phospho-Asp-tRNA(Asn) or phospho-Glu-tRNA(Gln).</text>
</comment>
<keyword evidence="4" id="KW-1185">Reference proteome</keyword>
<dbReference type="NCBIfam" id="TIGR00135">
    <property type="entry name" value="gatC"/>
    <property type="match status" value="1"/>
</dbReference>
<dbReference type="PANTHER" id="PTHR15004:SF0">
    <property type="entry name" value="GLUTAMYL-TRNA(GLN) AMIDOTRANSFERASE SUBUNIT C, MITOCHONDRIAL"/>
    <property type="match status" value="1"/>
</dbReference>
<keyword evidence="1 3" id="KW-0436">Ligase</keyword>
<dbReference type="InterPro" id="IPR036113">
    <property type="entry name" value="Asp/Glu-ADT_sf_sub_c"/>
</dbReference>